<dbReference type="EMBL" id="CATQJL010000223">
    <property type="protein sequence ID" value="CAJ0596680.1"/>
    <property type="molecule type" value="Genomic_DNA"/>
</dbReference>
<dbReference type="Gene3D" id="1.20.120.1100">
    <property type="match status" value="1"/>
</dbReference>
<evidence type="ECO:0000313" key="9">
    <source>
        <dbReference type="EMBL" id="CAJ0596680.1"/>
    </source>
</evidence>
<accession>A0AA36GQY2</accession>
<keyword evidence="5 8" id="KW-0732">Signal</keyword>
<comment type="similarity">
    <text evidence="2">Belongs to the fatty-acid and retinol-binding protein (FARBP) family.</text>
</comment>
<evidence type="ECO:0000256" key="5">
    <source>
        <dbReference type="ARBA" id="ARBA00022729"/>
    </source>
</evidence>
<feature type="chain" id="PRO_5041438788" description="Fatty-acid and retinol-binding protein 1" evidence="8">
    <location>
        <begin position="18"/>
        <end position="178"/>
    </location>
</feature>
<evidence type="ECO:0000256" key="6">
    <source>
        <dbReference type="ARBA" id="ARBA00023054"/>
    </source>
</evidence>
<dbReference type="Proteomes" id="UP001176961">
    <property type="component" value="Unassembled WGS sequence"/>
</dbReference>
<reference evidence="9" key="1">
    <citation type="submission" date="2023-07" db="EMBL/GenBank/DDBJ databases">
        <authorList>
            <consortium name="CYATHOMIX"/>
        </authorList>
    </citation>
    <scope>NUCLEOTIDE SEQUENCE</scope>
    <source>
        <strain evidence="9">N/A</strain>
    </source>
</reference>
<evidence type="ECO:0000256" key="1">
    <source>
        <dbReference type="ARBA" id="ARBA00004613"/>
    </source>
</evidence>
<comment type="subcellular location">
    <subcellularLocation>
        <location evidence="1">Secreted</location>
    </subcellularLocation>
</comment>
<evidence type="ECO:0000256" key="8">
    <source>
        <dbReference type="SAM" id="SignalP"/>
    </source>
</evidence>
<keyword evidence="6" id="KW-0175">Coiled coil</keyword>
<dbReference type="AlphaFoldDB" id="A0AA36GQY2"/>
<sequence>MFGRIFAIAAVLSIANAEFLNLNDLPDDFKEIVPKEAKDFLMGLTPADKKVIEEVTRDYSTKSEDEALAALKAKSPELGAKAEKLHSMVREKVDALGDEAKAFVKEVLADMRHVHSQIIIGKMPSINEMKEKSQNAINKYKALSDSAKDDLQKQFPILCSVFKSEKLQKLAEKLLSKN</sequence>
<keyword evidence="10" id="KW-1185">Reference proteome</keyword>
<dbReference type="GO" id="GO:0005576">
    <property type="term" value="C:extracellular region"/>
    <property type="evidence" value="ECO:0007669"/>
    <property type="project" value="UniProtKB-SubCell"/>
</dbReference>
<dbReference type="PANTHER" id="PTHR31418:SF7">
    <property type="entry name" value="FATTY-ACID AND RETINOL-BINDING PROTEIN 1"/>
    <property type="match status" value="1"/>
</dbReference>
<evidence type="ECO:0000313" key="10">
    <source>
        <dbReference type="Proteomes" id="UP001176961"/>
    </source>
</evidence>
<evidence type="ECO:0000256" key="7">
    <source>
        <dbReference type="ARBA" id="ARBA00023121"/>
    </source>
</evidence>
<keyword evidence="4" id="KW-0964">Secreted</keyword>
<evidence type="ECO:0000256" key="3">
    <source>
        <dbReference type="ARBA" id="ARBA00017453"/>
    </source>
</evidence>
<organism evidence="9 10">
    <name type="scientific">Cylicocyclus nassatus</name>
    <name type="common">Nematode worm</name>
    <dbReference type="NCBI Taxonomy" id="53992"/>
    <lineage>
        <taxon>Eukaryota</taxon>
        <taxon>Metazoa</taxon>
        <taxon>Ecdysozoa</taxon>
        <taxon>Nematoda</taxon>
        <taxon>Chromadorea</taxon>
        <taxon>Rhabditida</taxon>
        <taxon>Rhabditina</taxon>
        <taxon>Rhabditomorpha</taxon>
        <taxon>Strongyloidea</taxon>
        <taxon>Strongylidae</taxon>
        <taxon>Cylicocyclus</taxon>
    </lineage>
</organism>
<evidence type="ECO:0000256" key="2">
    <source>
        <dbReference type="ARBA" id="ARBA00006648"/>
    </source>
</evidence>
<proteinExistence type="inferred from homology"/>
<protein>
    <recommendedName>
        <fullName evidence="3">Fatty-acid and retinol-binding protein 1</fullName>
    </recommendedName>
</protein>
<name>A0AA36GQY2_CYLNA</name>
<dbReference type="Pfam" id="PF05823">
    <property type="entry name" value="Gp-FAR-1"/>
    <property type="match status" value="1"/>
</dbReference>
<gene>
    <name evidence="9" type="ORF">CYNAS_LOCUS8663</name>
</gene>
<keyword evidence="7" id="KW-0446">Lipid-binding</keyword>
<dbReference type="PANTHER" id="PTHR31418">
    <property type="entry name" value="FATTY-ACID AND RETINOL-BINDING PROTEIN 1"/>
    <property type="match status" value="1"/>
</dbReference>
<dbReference type="InterPro" id="IPR008632">
    <property type="entry name" value="Gp-FAR-1"/>
</dbReference>
<comment type="caution">
    <text evidence="9">The sequence shown here is derived from an EMBL/GenBank/DDBJ whole genome shotgun (WGS) entry which is preliminary data.</text>
</comment>
<feature type="signal peptide" evidence="8">
    <location>
        <begin position="1"/>
        <end position="17"/>
    </location>
</feature>
<dbReference type="GO" id="GO:0008289">
    <property type="term" value="F:lipid binding"/>
    <property type="evidence" value="ECO:0007669"/>
    <property type="project" value="UniProtKB-KW"/>
</dbReference>
<evidence type="ECO:0000256" key="4">
    <source>
        <dbReference type="ARBA" id="ARBA00022525"/>
    </source>
</evidence>